<sequence>MGKINENGNLYVDFHGLYLKEAILKFNEVVLPILPVQEKIIVITGRGLHNKNGRSVLRDGLLAHINTKSTSKIGCIQCKIDPRNQGALNVTWVFFREDVIH</sequence>
<proteinExistence type="predicted"/>
<evidence type="ECO:0000313" key="1">
    <source>
        <dbReference type="EMBL" id="CAD8410166.1"/>
    </source>
</evidence>
<dbReference type="AlphaFoldDB" id="A0A7S0C1X0"/>
<organism evidence="1">
    <name type="scientific">Proboscia inermis</name>
    <dbReference type="NCBI Taxonomy" id="420281"/>
    <lineage>
        <taxon>Eukaryota</taxon>
        <taxon>Sar</taxon>
        <taxon>Stramenopiles</taxon>
        <taxon>Ochrophyta</taxon>
        <taxon>Bacillariophyta</taxon>
        <taxon>Coscinodiscophyceae</taxon>
        <taxon>Rhizosoleniophycidae</taxon>
        <taxon>Rhizosoleniales</taxon>
        <taxon>Rhizosoleniaceae</taxon>
        <taxon>Proboscia</taxon>
    </lineage>
</organism>
<dbReference type="Gene3D" id="3.30.1370.110">
    <property type="match status" value="1"/>
</dbReference>
<protein>
    <recommendedName>
        <fullName evidence="2">Smr domain-containing protein</fullName>
    </recommendedName>
</protein>
<dbReference type="InterPro" id="IPR036063">
    <property type="entry name" value="Smr_dom_sf"/>
</dbReference>
<dbReference type="SUPFAM" id="SSF160443">
    <property type="entry name" value="SMR domain-like"/>
    <property type="match status" value="1"/>
</dbReference>
<name>A0A7S0C1X0_9STRA</name>
<dbReference type="EMBL" id="HBEL01013099">
    <property type="protein sequence ID" value="CAD8410166.1"/>
    <property type="molecule type" value="Transcribed_RNA"/>
</dbReference>
<reference evidence="1" key="1">
    <citation type="submission" date="2021-01" db="EMBL/GenBank/DDBJ databases">
        <authorList>
            <person name="Corre E."/>
            <person name="Pelletier E."/>
            <person name="Niang G."/>
            <person name="Scheremetjew M."/>
            <person name="Finn R."/>
            <person name="Kale V."/>
            <person name="Holt S."/>
            <person name="Cochrane G."/>
            <person name="Meng A."/>
            <person name="Brown T."/>
            <person name="Cohen L."/>
        </authorList>
    </citation>
    <scope>NUCLEOTIDE SEQUENCE</scope>
    <source>
        <strain evidence="1">CCAP1064/1</strain>
    </source>
</reference>
<accession>A0A7S0C1X0</accession>
<gene>
    <name evidence="1" type="ORF">PINE0816_LOCUS6289</name>
</gene>
<evidence type="ECO:0008006" key="2">
    <source>
        <dbReference type="Google" id="ProtNLM"/>
    </source>
</evidence>